<organism evidence="1 2">
    <name type="scientific">Pelobates cultripes</name>
    <name type="common">Western spadefoot toad</name>
    <dbReference type="NCBI Taxonomy" id="61616"/>
    <lineage>
        <taxon>Eukaryota</taxon>
        <taxon>Metazoa</taxon>
        <taxon>Chordata</taxon>
        <taxon>Craniata</taxon>
        <taxon>Vertebrata</taxon>
        <taxon>Euteleostomi</taxon>
        <taxon>Amphibia</taxon>
        <taxon>Batrachia</taxon>
        <taxon>Anura</taxon>
        <taxon>Pelobatoidea</taxon>
        <taxon>Pelobatidae</taxon>
        <taxon>Pelobates</taxon>
    </lineage>
</organism>
<name>A0AAD1WCE9_PELCU</name>
<evidence type="ECO:0000313" key="1">
    <source>
        <dbReference type="EMBL" id="CAH2299458.1"/>
    </source>
</evidence>
<evidence type="ECO:0000313" key="2">
    <source>
        <dbReference type="Proteomes" id="UP001295444"/>
    </source>
</evidence>
<keyword evidence="2" id="KW-1185">Reference proteome</keyword>
<accession>A0AAD1WCE9</accession>
<reference evidence="1" key="1">
    <citation type="submission" date="2022-03" db="EMBL/GenBank/DDBJ databases">
        <authorList>
            <person name="Alioto T."/>
            <person name="Alioto T."/>
            <person name="Gomez Garrido J."/>
        </authorList>
    </citation>
    <scope>NUCLEOTIDE SEQUENCE</scope>
</reference>
<gene>
    <name evidence="1" type="ORF">PECUL_23A037697</name>
</gene>
<dbReference type="Proteomes" id="UP001295444">
    <property type="component" value="Chromosome 06"/>
</dbReference>
<sequence>MRTKKLLSVLFITVNTISRVNIRFPETGTSGIRSLLACSGRRSPQCPVSKRKDCDDAGHCGLRLPEQARELRMPEVPVSGNRMLILLTVLTVMKRTPI</sequence>
<proteinExistence type="predicted"/>
<protein>
    <submittedName>
        <fullName evidence="1">Uncharacterized protein</fullName>
    </submittedName>
</protein>
<dbReference type="EMBL" id="OW240917">
    <property type="protein sequence ID" value="CAH2299458.1"/>
    <property type="molecule type" value="Genomic_DNA"/>
</dbReference>
<dbReference type="AlphaFoldDB" id="A0AAD1WCE9"/>